<dbReference type="Gene3D" id="3.15.10.50">
    <property type="match status" value="1"/>
</dbReference>
<evidence type="ECO:0000256" key="1">
    <source>
        <dbReference type="SAM" id="SignalP"/>
    </source>
</evidence>
<sequence length="363" mass="41245">MLFLWLFFVLLITSYGFANVTSDLREVIENITADYEDNLKRAIQNEGIRRHNITTGENSYPLNDALISESDSDIELKNLVLSPAPDVRVAKLSVNFELLTLDVVLNFGTLKVEGDYEANNRTLRRLLAVTHSGGISIKISNVVASGRIGLFLREDSFVAENYDLDFEPGEVTVSVHYQGENGNIVESEITELRIEKTLAHSFWSELTDVLKNVFKQQLGAVIVEDSVTETLADLDNELRYVQKYAFCFYFRHGYDNFTAEYLENRVTGTIKTSIYHSNIFVKMAVSKREEKIKCRIEKIKVTNLNDIDMDSSGLGSLSWLIDRLRNWVIANLRGRAISVFEDHLRMSFEKAAEDIDCAALLND</sequence>
<organism evidence="2 3">
    <name type="scientific">Agrilus planipennis</name>
    <name type="common">Emerald ash borer</name>
    <name type="synonym">Agrilus marcopoli</name>
    <dbReference type="NCBI Taxonomy" id="224129"/>
    <lineage>
        <taxon>Eukaryota</taxon>
        <taxon>Metazoa</taxon>
        <taxon>Ecdysozoa</taxon>
        <taxon>Arthropoda</taxon>
        <taxon>Hexapoda</taxon>
        <taxon>Insecta</taxon>
        <taxon>Pterygota</taxon>
        <taxon>Neoptera</taxon>
        <taxon>Endopterygota</taxon>
        <taxon>Coleoptera</taxon>
        <taxon>Polyphaga</taxon>
        <taxon>Elateriformia</taxon>
        <taxon>Buprestoidea</taxon>
        <taxon>Buprestidae</taxon>
        <taxon>Agrilinae</taxon>
        <taxon>Agrilus</taxon>
    </lineage>
</organism>
<dbReference type="KEGG" id="apln:108732808"/>
<gene>
    <name evidence="3" type="primary">LOC108732808</name>
</gene>
<keyword evidence="2" id="KW-1185">Reference proteome</keyword>
<feature type="chain" id="PRO_5028861607" evidence="1">
    <location>
        <begin position="19"/>
        <end position="363"/>
    </location>
</feature>
<evidence type="ECO:0000313" key="3">
    <source>
        <dbReference type="RefSeq" id="XP_018319273.2"/>
    </source>
</evidence>
<dbReference type="RefSeq" id="XP_018319273.2">
    <property type="nucleotide sequence ID" value="XM_018463771.2"/>
</dbReference>
<keyword evidence="1" id="KW-0732">Signal</keyword>
<name>A0A1W4WGP2_AGRPL</name>
<protein>
    <submittedName>
        <fullName evidence="3">Uncharacterized protein LOC108732808</fullName>
    </submittedName>
</protein>
<reference evidence="3" key="1">
    <citation type="submission" date="2025-08" db="UniProtKB">
        <authorList>
            <consortium name="RefSeq"/>
        </authorList>
    </citation>
    <scope>IDENTIFICATION</scope>
    <source>
        <tissue evidence="3">Entire body</tissue>
    </source>
</reference>
<dbReference type="InParanoid" id="A0A1W4WGP2"/>
<dbReference type="Proteomes" id="UP000192223">
    <property type="component" value="Unplaced"/>
</dbReference>
<feature type="signal peptide" evidence="1">
    <location>
        <begin position="1"/>
        <end position="18"/>
    </location>
</feature>
<dbReference type="InterPro" id="IPR010562">
    <property type="entry name" value="Haemolymph_juvenile_hormone-bd"/>
</dbReference>
<dbReference type="STRING" id="224129.A0A1W4WGP2"/>
<dbReference type="PANTHER" id="PTHR11008:SF9">
    <property type="entry name" value="PROTEIN TAKEOUT-LIKE PROTEIN"/>
    <property type="match status" value="1"/>
</dbReference>
<dbReference type="Pfam" id="PF06585">
    <property type="entry name" value="JHBP"/>
    <property type="match status" value="1"/>
</dbReference>
<dbReference type="AlphaFoldDB" id="A0A1W4WGP2"/>
<dbReference type="InterPro" id="IPR038602">
    <property type="entry name" value="Mite_allergen_7_sf"/>
</dbReference>
<proteinExistence type="predicted"/>
<dbReference type="OrthoDB" id="8187668at2759"/>
<evidence type="ECO:0000313" key="2">
    <source>
        <dbReference type="Proteomes" id="UP000192223"/>
    </source>
</evidence>
<accession>A0A1W4WGP2</accession>
<dbReference type="Gene3D" id="3.15.10.30">
    <property type="entry name" value="Haemolymph juvenile hormone binding protein"/>
    <property type="match status" value="1"/>
</dbReference>
<dbReference type="InterPro" id="IPR038606">
    <property type="entry name" value="To_sf"/>
</dbReference>
<dbReference type="GeneID" id="108732808"/>
<dbReference type="PANTHER" id="PTHR11008">
    <property type="entry name" value="PROTEIN TAKEOUT-LIKE PROTEIN"/>
    <property type="match status" value="1"/>
</dbReference>